<sequence length="70" mass="7469">MQVLIYSVKTPPLAPPQWGGFNSPPPLEGRAGVGCSYTLFIQNNNTIQTKKTPPLTPPQGGELLLPPIEG</sequence>
<name>A0A167IJ85_9FLAO</name>
<dbReference type="STRING" id="1763537.ULVI_02900"/>
<comment type="caution">
    <text evidence="2">The sequence shown here is derived from an EMBL/GenBank/DDBJ whole genome shotgun (WGS) entry which is preliminary data.</text>
</comment>
<gene>
    <name evidence="2" type="ORF">ULVI_02900</name>
</gene>
<organism evidence="2 3">
    <name type="scientific">Cochleicola gelatinilyticus</name>
    <dbReference type="NCBI Taxonomy" id="1763537"/>
    <lineage>
        <taxon>Bacteria</taxon>
        <taxon>Pseudomonadati</taxon>
        <taxon>Bacteroidota</taxon>
        <taxon>Flavobacteriia</taxon>
        <taxon>Flavobacteriales</taxon>
        <taxon>Flavobacteriaceae</taxon>
        <taxon>Cochleicola</taxon>
    </lineage>
</organism>
<dbReference type="EMBL" id="LRXL01000026">
    <property type="protein sequence ID" value="OAB79710.1"/>
    <property type="molecule type" value="Genomic_DNA"/>
</dbReference>
<evidence type="ECO:0000256" key="1">
    <source>
        <dbReference type="SAM" id="MobiDB-lite"/>
    </source>
</evidence>
<dbReference type="AlphaFoldDB" id="A0A167IJ85"/>
<evidence type="ECO:0000313" key="2">
    <source>
        <dbReference type="EMBL" id="OAB79710.1"/>
    </source>
</evidence>
<feature type="region of interest" description="Disordered" evidence="1">
    <location>
        <begin position="48"/>
        <end position="70"/>
    </location>
</feature>
<keyword evidence="3" id="KW-1185">Reference proteome</keyword>
<accession>A0A167IJ85</accession>
<reference evidence="2 3" key="1">
    <citation type="submission" date="2016-02" db="EMBL/GenBank/DDBJ databases">
        <title>Ulvibacter sp. LPB0005, isolated from Thais luteostoma.</title>
        <authorList>
            <person name="Shin S.-K."/>
            <person name="Yi H."/>
        </authorList>
    </citation>
    <scope>NUCLEOTIDE SEQUENCE [LARGE SCALE GENOMIC DNA]</scope>
    <source>
        <strain evidence="2 3">LPB0005</strain>
    </source>
</reference>
<evidence type="ECO:0000313" key="3">
    <source>
        <dbReference type="Proteomes" id="UP000077013"/>
    </source>
</evidence>
<dbReference type="Proteomes" id="UP000077013">
    <property type="component" value="Unassembled WGS sequence"/>
</dbReference>
<proteinExistence type="predicted"/>
<protein>
    <submittedName>
        <fullName evidence="2">Uncharacterized protein</fullName>
    </submittedName>
</protein>